<dbReference type="RefSeq" id="WP_054520875.1">
    <property type="nucleotide sequence ID" value="NZ_LGKO01000002.1"/>
</dbReference>
<organism evidence="2 3">
    <name type="scientific">Thermanaerothrix daxensis</name>
    <dbReference type="NCBI Taxonomy" id="869279"/>
    <lineage>
        <taxon>Bacteria</taxon>
        <taxon>Bacillati</taxon>
        <taxon>Chloroflexota</taxon>
        <taxon>Anaerolineae</taxon>
        <taxon>Anaerolineales</taxon>
        <taxon>Anaerolineaceae</taxon>
        <taxon>Thermanaerothrix</taxon>
    </lineage>
</organism>
<reference evidence="2 3" key="1">
    <citation type="submission" date="2015-07" db="EMBL/GenBank/DDBJ databases">
        <title>Whole genome sequence of Thermanaerothrix daxensis DSM 23592.</title>
        <authorList>
            <person name="Hemp J."/>
            <person name="Ward L.M."/>
            <person name="Pace L.A."/>
            <person name="Fischer W.W."/>
        </authorList>
    </citation>
    <scope>NUCLEOTIDE SEQUENCE [LARGE SCALE GENOMIC DNA]</scope>
    <source>
        <strain evidence="2 3">GNS-1</strain>
    </source>
</reference>
<dbReference type="SUPFAM" id="SSF53613">
    <property type="entry name" value="Ribokinase-like"/>
    <property type="match status" value="1"/>
</dbReference>
<dbReference type="InterPro" id="IPR011611">
    <property type="entry name" value="PfkB_dom"/>
</dbReference>
<comment type="caution">
    <text evidence="2">The sequence shown here is derived from an EMBL/GenBank/DDBJ whole genome shotgun (WGS) entry which is preliminary data.</text>
</comment>
<proteinExistence type="predicted"/>
<dbReference type="PANTHER" id="PTHR47098:SF2">
    <property type="entry name" value="PROTEIN MAK32"/>
    <property type="match status" value="1"/>
</dbReference>
<dbReference type="STRING" id="869279.SE15_04425"/>
<dbReference type="PANTHER" id="PTHR47098">
    <property type="entry name" value="PROTEIN MAK32"/>
    <property type="match status" value="1"/>
</dbReference>
<dbReference type="Proteomes" id="UP000050544">
    <property type="component" value="Unassembled WGS sequence"/>
</dbReference>
<sequence length="308" mass="33429">MIDFVAFNLILDDIVLPDGRTAMAELGGGGAQTAFGMRLWSDSVGLVASVGPDFPQVWWQWLEAWGIDLQGVRQTEQPSLRAWQLLEYDGRRTQIWRVPPEALMAHLSRRIEWLPVAYRQARGFHLGVHPLEGGGEFVQNLGKLGGVISLEPFKPAECLPAQETVRHLVSQATIFSPNLEEAVSLFGPASPPVLLRQFLEAGATAVALRLGAQGALLAQQGRNELVHVPPVEVEVVDPIGAGNAFCGGFLVGWVETGDLVEAGLRGAVSASFLVTQVGMPRVPITTAREMANERLKQLRDRVTTLSFG</sequence>
<name>A0A0P6Y4Q1_9CHLR</name>
<feature type="domain" description="Carbohydrate kinase PfkB" evidence="1">
    <location>
        <begin position="2"/>
        <end position="278"/>
    </location>
</feature>
<dbReference type="Pfam" id="PF00294">
    <property type="entry name" value="PfkB"/>
    <property type="match status" value="1"/>
</dbReference>
<dbReference type="Gene3D" id="3.40.1190.20">
    <property type="match status" value="1"/>
</dbReference>
<dbReference type="InterPro" id="IPR029056">
    <property type="entry name" value="Ribokinase-like"/>
</dbReference>
<evidence type="ECO:0000313" key="3">
    <source>
        <dbReference type="Proteomes" id="UP000050544"/>
    </source>
</evidence>
<evidence type="ECO:0000313" key="2">
    <source>
        <dbReference type="EMBL" id="KPL84371.1"/>
    </source>
</evidence>
<accession>A0A0P6Y4Q1</accession>
<dbReference type="EMBL" id="LGKO01000002">
    <property type="protein sequence ID" value="KPL84371.1"/>
    <property type="molecule type" value="Genomic_DNA"/>
</dbReference>
<keyword evidence="3" id="KW-1185">Reference proteome</keyword>
<dbReference type="AlphaFoldDB" id="A0A0P6Y4Q1"/>
<protein>
    <recommendedName>
        <fullName evidence="1">Carbohydrate kinase PfkB domain-containing protein</fullName>
    </recommendedName>
</protein>
<evidence type="ECO:0000259" key="1">
    <source>
        <dbReference type="Pfam" id="PF00294"/>
    </source>
</evidence>
<gene>
    <name evidence="2" type="ORF">SE15_04425</name>
</gene>
<dbReference type="OrthoDB" id="161209at2"/>